<keyword evidence="3" id="KW-1185">Reference proteome</keyword>
<feature type="compositionally biased region" description="Basic and acidic residues" evidence="1">
    <location>
        <begin position="71"/>
        <end position="87"/>
    </location>
</feature>
<proteinExistence type="predicted"/>
<accession>A0A0V1KLX0</accession>
<feature type="compositionally biased region" description="Polar residues" evidence="1">
    <location>
        <begin position="56"/>
        <end position="67"/>
    </location>
</feature>
<organism evidence="2 3">
    <name type="scientific">Trichinella nativa</name>
    <dbReference type="NCBI Taxonomy" id="6335"/>
    <lineage>
        <taxon>Eukaryota</taxon>
        <taxon>Metazoa</taxon>
        <taxon>Ecdysozoa</taxon>
        <taxon>Nematoda</taxon>
        <taxon>Enoplea</taxon>
        <taxon>Dorylaimia</taxon>
        <taxon>Trichinellida</taxon>
        <taxon>Trichinellidae</taxon>
        <taxon>Trichinella</taxon>
    </lineage>
</organism>
<dbReference type="Proteomes" id="UP000054721">
    <property type="component" value="Unassembled WGS sequence"/>
</dbReference>
<protein>
    <submittedName>
        <fullName evidence="2">Uncharacterized protein</fullName>
    </submittedName>
</protein>
<sequence>MKLAWLGPCLQEQRLPPIEDSKTDWTSSFGIFHCEELEQGKQSKVSAALLNAVSGEPNNFETVSSGPSDDPPCRRDIRRQVPSEQLR</sequence>
<dbReference type="EMBL" id="JYDW01000474">
    <property type="protein sequence ID" value="KRZ48087.1"/>
    <property type="molecule type" value="Genomic_DNA"/>
</dbReference>
<name>A0A0V1KLX0_9BILA</name>
<evidence type="ECO:0000313" key="2">
    <source>
        <dbReference type="EMBL" id="KRZ48087.1"/>
    </source>
</evidence>
<comment type="caution">
    <text evidence="2">The sequence shown here is derived from an EMBL/GenBank/DDBJ whole genome shotgun (WGS) entry which is preliminary data.</text>
</comment>
<feature type="region of interest" description="Disordered" evidence="1">
    <location>
        <begin position="56"/>
        <end position="87"/>
    </location>
</feature>
<evidence type="ECO:0000313" key="3">
    <source>
        <dbReference type="Proteomes" id="UP000054721"/>
    </source>
</evidence>
<gene>
    <name evidence="2" type="ORF">T02_8056</name>
</gene>
<reference evidence="2 3" key="1">
    <citation type="submission" date="2015-05" db="EMBL/GenBank/DDBJ databases">
        <title>Evolution of Trichinella species and genotypes.</title>
        <authorList>
            <person name="Korhonen P.K."/>
            <person name="Edoardo P."/>
            <person name="Giuseppe L.R."/>
            <person name="Gasser R.B."/>
        </authorList>
    </citation>
    <scope>NUCLEOTIDE SEQUENCE [LARGE SCALE GENOMIC DNA]</scope>
    <source>
        <strain evidence="2">ISS10</strain>
    </source>
</reference>
<evidence type="ECO:0000256" key="1">
    <source>
        <dbReference type="SAM" id="MobiDB-lite"/>
    </source>
</evidence>
<dbReference type="AlphaFoldDB" id="A0A0V1KLX0"/>